<keyword evidence="9 10" id="KW-0413">Isomerase</keyword>
<dbReference type="GO" id="GO:0046872">
    <property type="term" value="F:metal ion binding"/>
    <property type="evidence" value="ECO:0007669"/>
    <property type="project" value="UniProtKB-KW"/>
</dbReference>
<evidence type="ECO:0000256" key="9">
    <source>
        <dbReference type="ARBA" id="ARBA00023235"/>
    </source>
</evidence>
<dbReference type="GO" id="GO:0052856">
    <property type="term" value="F:NAD(P)HX epimerase activity"/>
    <property type="evidence" value="ECO:0007669"/>
    <property type="project" value="UniProtKB-UniRule"/>
</dbReference>
<gene>
    <name evidence="12" type="ORF">ONB1V03_LOCUS13161</name>
</gene>
<dbReference type="NCBIfam" id="TIGR00197">
    <property type="entry name" value="yjeF_nterm"/>
    <property type="match status" value="1"/>
</dbReference>
<evidence type="ECO:0000256" key="7">
    <source>
        <dbReference type="ARBA" id="ARBA00022958"/>
    </source>
</evidence>
<feature type="binding site" evidence="10">
    <location>
        <position position="166"/>
    </location>
    <ligand>
        <name>K(+)</name>
        <dbReference type="ChEBI" id="CHEBI:29103"/>
    </ligand>
</feature>
<dbReference type="EC" id="5.1.99.6" evidence="3 10"/>
<reference evidence="12" key="1">
    <citation type="submission" date="2020-11" db="EMBL/GenBank/DDBJ databases">
        <authorList>
            <person name="Tran Van P."/>
        </authorList>
    </citation>
    <scope>NUCLEOTIDE SEQUENCE</scope>
</reference>
<comment type="catalytic activity">
    <reaction evidence="1 10">
        <text>(6R)-NADHX = (6S)-NADHX</text>
        <dbReference type="Rhea" id="RHEA:32215"/>
        <dbReference type="ChEBI" id="CHEBI:64074"/>
        <dbReference type="ChEBI" id="CHEBI:64075"/>
        <dbReference type="EC" id="5.1.99.6"/>
    </reaction>
</comment>
<evidence type="ECO:0000256" key="2">
    <source>
        <dbReference type="ARBA" id="ARBA00000909"/>
    </source>
</evidence>
<dbReference type="GO" id="GO:0000166">
    <property type="term" value="F:nucleotide binding"/>
    <property type="evidence" value="ECO:0007669"/>
    <property type="project" value="UniProtKB-KW"/>
</dbReference>
<proteinExistence type="inferred from homology"/>
<keyword evidence="13" id="KW-1185">Reference proteome</keyword>
<dbReference type="HAMAP" id="MF_01966">
    <property type="entry name" value="NADHX_epimerase"/>
    <property type="match status" value="1"/>
</dbReference>
<feature type="binding site" evidence="10">
    <location>
        <position position="127"/>
    </location>
    <ligand>
        <name>K(+)</name>
        <dbReference type="ChEBI" id="CHEBI:29103"/>
    </ligand>
</feature>
<dbReference type="OrthoDB" id="10064708at2759"/>
<keyword evidence="7 10" id="KW-0630">Potassium</keyword>
<evidence type="ECO:0000256" key="10">
    <source>
        <dbReference type="HAMAP-Rule" id="MF_03159"/>
    </source>
</evidence>
<evidence type="ECO:0000256" key="6">
    <source>
        <dbReference type="ARBA" id="ARBA00022857"/>
    </source>
</evidence>
<feature type="binding site" evidence="10">
    <location>
        <position position="163"/>
    </location>
    <ligand>
        <name>(6S)-NADPHX</name>
        <dbReference type="ChEBI" id="CHEBI:64076"/>
    </ligand>
</feature>
<dbReference type="Pfam" id="PF03853">
    <property type="entry name" value="YjeF_N"/>
    <property type="match status" value="1"/>
</dbReference>
<accession>A0A7R9MAU5</accession>
<dbReference type="EMBL" id="CAJPVJ010011281">
    <property type="protein sequence ID" value="CAG2173712.1"/>
    <property type="molecule type" value="Genomic_DNA"/>
</dbReference>
<dbReference type="InterPro" id="IPR004443">
    <property type="entry name" value="YjeF_N_dom"/>
</dbReference>
<dbReference type="Gene3D" id="3.40.50.10260">
    <property type="entry name" value="YjeF N-terminal domain"/>
    <property type="match status" value="1"/>
</dbReference>
<protein>
    <recommendedName>
        <fullName evidence="3 10">NAD(P)H-hydrate epimerase</fullName>
        <ecNumber evidence="3 10">5.1.99.6</ecNumber>
    </recommendedName>
    <alternativeName>
        <fullName evidence="10">NAD(P)HX epimerase</fullName>
    </alternativeName>
</protein>
<keyword evidence="6" id="KW-0521">NADP</keyword>
<organism evidence="12">
    <name type="scientific">Oppiella nova</name>
    <dbReference type="NCBI Taxonomy" id="334625"/>
    <lineage>
        <taxon>Eukaryota</taxon>
        <taxon>Metazoa</taxon>
        <taxon>Ecdysozoa</taxon>
        <taxon>Arthropoda</taxon>
        <taxon>Chelicerata</taxon>
        <taxon>Arachnida</taxon>
        <taxon>Acari</taxon>
        <taxon>Acariformes</taxon>
        <taxon>Sarcoptiformes</taxon>
        <taxon>Oribatida</taxon>
        <taxon>Brachypylina</taxon>
        <taxon>Oppioidea</taxon>
        <taxon>Oppiidae</taxon>
        <taxon>Oppiella</taxon>
    </lineage>
</organism>
<feature type="binding site" evidence="10">
    <location>
        <begin position="61"/>
        <end position="65"/>
    </location>
    <ligand>
        <name>(6S)-NADPHX</name>
        <dbReference type="ChEBI" id="CHEBI:64076"/>
    </ligand>
</feature>
<evidence type="ECO:0000256" key="5">
    <source>
        <dbReference type="ARBA" id="ARBA00022741"/>
    </source>
</evidence>
<dbReference type="Proteomes" id="UP000728032">
    <property type="component" value="Unassembled WGS sequence"/>
</dbReference>
<dbReference type="InterPro" id="IPR032976">
    <property type="entry name" value="YJEFN_prot_NAXE-like"/>
</dbReference>
<evidence type="ECO:0000256" key="3">
    <source>
        <dbReference type="ARBA" id="ARBA00012228"/>
    </source>
</evidence>
<comment type="cofactor">
    <cofactor evidence="10">
        <name>K(+)</name>
        <dbReference type="ChEBI" id="CHEBI:29103"/>
    </cofactor>
    <text evidence="10">Binds 1 potassium ion per subunit.</text>
</comment>
<keyword evidence="4 10" id="KW-0479">Metal-binding</keyword>
<dbReference type="AlphaFoldDB" id="A0A7R9MAU5"/>
<dbReference type="PROSITE" id="PS51385">
    <property type="entry name" value="YJEF_N"/>
    <property type="match status" value="1"/>
</dbReference>
<dbReference type="PANTHER" id="PTHR13232">
    <property type="entry name" value="NAD(P)H-HYDRATE EPIMERASE"/>
    <property type="match status" value="1"/>
</dbReference>
<dbReference type="SUPFAM" id="SSF64153">
    <property type="entry name" value="YjeF N-terminal domain-like"/>
    <property type="match status" value="1"/>
</dbReference>
<feature type="domain" description="YjeF N-terminal" evidence="11">
    <location>
        <begin position="8"/>
        <end position="218"/>
    </location>
</feature>
<evidence type="ECO:0000256" key="1">
    <source>
        <dbReference type="ARBA" id="ARBA00000013"/>
    </source>
</evidence>
<keyword evidence="8 10" id="KW-0520">NAD</keyword>
<dbReference type="InterPro" id="IPR036652">
    <property type="entry name" value="YjeF_N_dom_sf"/>
</dbReference>
<evidence type="ECO:0000256" key="4">
    <source>
        <dbReference type="ARBA" id="ARBA00022723"/>
    </source>
</evidence>
<comment type="caution">
    <text evidence="10">Lacks conserved residue(s) required for the propagation of feature annotation.</text>
</comment>
<dbReference type="GO" id="GO:0005739">
    <property type="term" value="C:mitochondrion"/>
    <property type="evidence" value="ECO:0007669"/>
    <property type="project" value="TreeGrafter"/>
</dbReference>
<sequence>MNCSQNEAIKIDEELFSEYGFSVDQLMELAGLSVATAIAKSYRTVNGDNRPTVLICCGPGNNGGDGLVAARHLKLFGFRPTIFYPKAGTSQLFKNLVNQCNRFDIQFIADLPQDNRLLIDSYSLIVDAIFGFSYKPPVRPQFAQILTKIAEAGATGVPIISVDIPSGWDVEEGPPTDDTPLIVADCLVSLTAPKKCAKHFNGRYHWLGGRFIPPVLAQQYGLNLPEYPATEQCVLLDTKH</sequence>
<comment type="function">
    <text evidence="10">Catalyzes the epimerization of the S- and R-forms of NAD(P)HX, a damaged form of NAD(P)H that is a result of enzymatic or heat-dependent hydration. This is a prerequisite for the S-specific NAD(P)H-hydrate dehydratase to allow the repair of both epimers of NAD(P)HX.</text>
</comment>
<comment type="similarity">
    <text evidence="10">Belongs to the NnrE/AIBP family.</text>
</comment>
<dbReference type="EMBL" id="OC926106">
    <property type="protein sequence ID" value="CAD7656525.1"/>
    <property type="molecule type" value="Genomic_DNA"/>
</dbReference>
<evidence type="ECO:0000256" key="8">
    <source>
        <dbReference type="ARBA" id="ARBA00023027"/>
    </source>
</evidence>
<evidence type="ECO:0000313" key="13">
    <source>
        <dbReference type="Proteomes" id="UP000728032"/>
    </source>
</evidence>
<evidence type="ECO:0000313" key="12">
    <source>
        <dbReference type="EMBL" id="CAD7656525.1"/>
    </source>
</evidence>
<name>A0A7R9MAU5_9ACAR</name>
<comment type="catalytic activity">
    <reaction evidence="2 10">
        <text>(6R)-NADPHX = (6S)-NADPHX</text>
        <dbReference type="Rhea" id="RHEA:32227"/>
        <dbReference type="ChEBI" id="CHEBI:64076"/>
        <dbReference type="ChEBI" id="CHEBI:64077"/>
        <dbReference type="EC" id="5.1.99.6"/>
    </reaction>
</comment>
<feature type="binding site" evidence="10">
    <location>
        <position position="62"/>
    </location>
    <ligand>
        <name>K(+)</name>
        <dbReference type="ChEBI" id="CHEBI:29103"/>
    </ligand>
</feature>
<evidence type="ECO:0000259" key="11">
    <source>
        <dbReference type="PROSITE" id="PS51385"/>
    </source>
</evidence>
<feature type="binding site" evidence="10">
    <location>
        <begin position="131"/>
        <end position="137"/>
    </location>
    <ligand>
        <name>(6S)-NADPHX</name>
        <dbReference type="ChEBI" id="CHEBI:64076"/>
    </ligand>
</feature>
<keyword evidence="5 10" id="KW-0547">Nucleotide-binding</keyword>
<dbReference type="PANTHER" id="PTHR13232:SF10">
    <property type="entry name" value="NAD(P)H-HYDRATE EPIMERASE"/>
    <property type="match status" value="1"/>
</dbReference>